<feature type="transmembrane region" description="Helical" evidence="2">
    <location>
        <begin position="120"/>
        <end position="137"/>
    </location>
</feature>
<feature type="transmembrane region" description="Helical" evidence="2">
    <location>
        <begin position="88"/>
        <end position="108"/>
    </location>
</feature>
<evidence type="ECO:0000313" key="3">
    <source>
        <dbReference type="EMBL" id="SVC49450.1"/>
    </source>
</evidence>
<keyword evidence="2" id="KW-1133">Transmembrane helix</keyword>
<feature type="compositionally biased region" description="Acidic residues" evidence="1">
    <location>
        <begin position="273"/>
        <end position="292"/>
    </location>
</feature>
<reference evidence="3" key="1">
    <citation type="submission" date="2018-05" db="EMBL/GenBank/DDBJ databases">
        <authorList>
            <person name="Lanie J.A."/>
            <person name="Ng W.-L."/>
            <person name="Kazmierczak K.M."/>
            <person name="Andrzejewski T.M."/>
            <person name="Davidsen T.M."/>
            <person name="Wayne K.J."/>
            <person name="Tettelin H."/>
            <person name="Glass J.I."/>
            <person name="Rusch D."/>
            <person name="Podicherti R."/>
            <person name="Tsui H.-C.T."/>
            <person name="Winkler M.E."/>
        </authorList>
    </citation>
    <scope>NUCLEOTIDE SEQUENCE</scope>
</reference>
<keyword evidence="2" id="KW-0812">Transmembrane</keyword>
<feature type="transmembrane region" description="Helical" evidence="2">
    <location>
        <begin position="143"/>
        <end position="161"/>
    </location>
</feature>
<organism evidence="3">
    <name type="scientific">marine metagenome</name>
    <dbReference type="NCBI Taxonomy" id="408172"/>
    <lineage>
        <taxon>unclassified sequences</taxon>
        <taxon>metagenomes</taxon>
        <taxon>ecological metagenomes</taxon>
    </lineage>
</organism>
<dbReference type="EMBL" id="UINC01094312">
    <property type="protein sequence ID" value="SVC49450.1"/>
    <property type="molecule type" value="Genomic_DNA"/>
</dbReference>
<proteinExistence type="predicted"/>
<keyword evidence="2" id="KW-0472">Membrane</keyword>
<feature type="region of interest" description="Disordered" evidence="1">
    <location>
        <begin position="266"/>
        <end position="301"/>
    </location>
</feature>
<evidence type="ECO:0000256" key="1">
    <source>
        <dbReference type="SAM" id="MobiDB-lite"/>
    </source>
</evidence>
<accession>A0A382MLG0</accession>
<feature type="non-terminal residue" evidence="3">
    <location>
        <position position="301"/>
    </location>
</feature>
<name>A0A382MLG0_9ZZZZ</name>
<protein>
    <submittedName>
        <fullName evidence="3">Uncharacterized protein</fullName>
    </submittedName>
</protein>
<dbReference type="AlphaFoldDB" id="A0A382MLG0"/>
<feature type="transmembrane region" description="Helical" evidence="2">
    <location>
        <begin position="47"/>
        <end position="68"/>
    </location>
</feature>
<evidence type="ECO:0000256" key="2">
    <source>
        <dbReference type="SAM" id="Phobius"/>
    </source>
</evidence>
<feature type="transmembrane region" description="Helical" evidence="2">
    <location>
        <begin position="16"/>
        <end position="35"/>
    </location>
</feature>
<sequence>MEDFKTHEGSTSRASILHWVDSGLNWMLFFPILLFERYTKYTVPRLFAFPLLSAAAFLGLYDLLYGFLAYPVYEAIIDFSNQALINSMVVLTTIKSGELLGTYIPGLWAGGEIFKQIGEYLANGILALAIQSAFLVMVKEGLILRYLLGFGLILLAVPGFYKFGKRLVFGGLILFFLMPVVVSLEAFVYEQATDSSVAELDSNYEKLEENVLLGGWSTVEKGATVVKQSVIEGASVAKDSVIEGAAVAKDSVISLADKVSGLISSEAPSEVQAPEEELITSVDSEDIKEEEILESKESEVS</sequence>
<gene>
    <name evidence="3" type="ORF">METZ01_LOCUS302304</name>
</gene>
<feature type="transmembrane region" description="Helical" evidence="2">
    <location>
        <begin position="168"/>
        <end position="189"/>
    </location>
</feature>